<dbReference type="GO" id="GO:0005829">
    <property type="term" value="C:cytosol"/>
    <property type="evidence" value="ECO:0007669"/>
    <property type="project" value="TreeGrafter"/>
</dbReference>
<evidence type="ECO:0000313" key="2">
    <source>
        <dbReference type="EMBL" id="AJK68894.1"/>
    </source>
</evidence>
<organism evidence="2 3">
    <name type="scientific">Corynebacterium marinum DSM 44953</name>
    <dbReference type="NCBI Taxonomy" id="1224162"/>
    <lineage>
        <taxon>Bacteria</taxon>
        <taxon>Bacillati</taxon>
        <taxon>Actinomycetota</taxon>
        <taxon>Actinomycetes</taxon>
        <taxon>Mycobacteriales</taxon>
        <taxon>Corynebacteriaceae</taxon>
        <taxon>Corynebacterium</taxon>
    </lineage>
</organism>
<dbReference type="RefSeq" id="WP_042621455.1">
    <property type="nucleotide sequence ID" value="NZ_CP007790.1"/>
</dbReference>
<reference evidence="2 3" key="1">
    <citation type="submission" date="2014-05" db="EMBL/GenBank/DDBJ databases">
        <title>Complete genome sequence of Corynebacterium marinum DSM 44953.</title>
        <authorList>
            <person name="Schaffert L."/>
            <person name="Albersmeier A."/>
            <person name="Kalinowski J."/>
            <person name="Ruckert C."/>
        </authorList>
    </citation>
    <scope>NUCLEOTIDE SEQUENCE [LARGE SCALE GENOMIC DNA]</scope>
    <source>
        <strain evidence="2 3">DSM 44953</strain>
    </source>
</reference>
<evidence type="ECO:0000259" key="1">
    <source>
        <dbReference type="Pfam" id="PF00117"/>
    </source>
</evidence>
<dbReference type="HOGENOM" id="CLU_054974_4_0_11"/>
<dbReference type="InterPro" id="IPR029062">
    <property type="entry name" value="Class_I_gatase-like"/>
</dbReference>
<dbReference type="PANTHER" id="PTHR42695">
    <property type="entry name" value="GLUTAMINE AMIDOTRANSFERASE YLR126C-RELATED"/>
    <property type="match status" value="1"/>
</dbReference>
<evidence type="ECO:0000313" key="3">
    <source>
        <dbReference type="Proteomes" id="UP000031928"/>
    </source>
</evidence>
<dbReference type="Gene3D" id="3.40.50.880">
    <property type="match status" value="1"/>
</dbReference>
<dbReference type="STRING" id="1224162.B840_06445"/>
<dbReference type="PANTHER" id="PTHR42695:SF5">
    <property type="entry name" value="GLUTAMINE AMIDOTRANSFERASE YLR126C-RELATED"/>
    <property type="match status" value="1"/>
</dbReference>
<dbReference type="CDD" id="cd01741">
    <property type="entry name" value="GATase1_1"/>
    <property type="match status" value="1"/>
</dbReference>
<dbReference type="AlphaFoldDB" id="A0A0B6TRL5"/>
<dbReference type="SUPFAM" id="SSF52317">
    <property type="entry name" value="Class I glutamine amidotransferase-like"/>
    <property type="match status" value="1"/>
</dbReference>
<dbReference type="Proteomes" id="UP000031928">
    <property type="component" value="Chromosome"/>
</dbReference>
<dbReference type="KEGG" id="cmq:B840_06445"/>
<protein>
    <recommendedName>
        <fullName evidence="1">Glutamine amidotransferase domain-containing protein</fullName>
    </recommendedName>
</protein>
<dbReference type="InterPro" id="IPR017926">
    <property type="entry name" value="GATASE"/>
</dbReference>
<name>A0A0B6TRL5_9CORY</name>
<gene>
    <name evidence="2" type="ORF">B840_06445</name>
</gene>
<dbReference type="InterPro" id="IPR044992">
    <property type="entry name" value="ChyE-like"/>
</dbReference>
<sequence>MPNFLLVSLRSGELADQISAAELHDFLRATNLDPAELTHVNIAEVSVDAGDLEGYDGIMVGGSSLNITTRRWDDWQLHVHAELARLCASGVPVFLVCYGASWLTHLTGGTVGPTYAEGSGRTIIELTEEGRRDPLCVGLPDAFTSLTGHTESIEKPGRDVVVLATGPTCPVQFLRFGEQVWATQFHTDMDAEAMQDRMDFYYDYGYFSPDDYHTIVASLPSIDTTWANRLLENFVNYCGRRSASAA</sequence>
<accession>A0A0B6TRL5</accession>
<dbReference type="NCBIfam" id="NF005743">
    <property type="entry name" value="PRK07567.1"/>
    <property type="match status" value="1"/>
</dbReference>
<dbReference type="OrthoDB" id="5196541at2"/>
<dbReference type="EMBL" id="CP007790">
    <property type="protein sequence ID" value="AJK68894.1"/>
    <property type="molecule type" value="Genomic_DNA"/>
</dbReference>
<dbReference type="Pfam" id="PF00117">
    <property type="entry name" value="GATase"/>
    <property type="match status" value="1"/>
</dbReference>
<keyword evidence="3" id="KW-1185">Reference proteome</keyword>
<proteinExistence type="predicted"/>
<feature type="domain" description="Glutamine amidotransferase" evidence="1">
    <location>
        <begin position="48"/>
        <end position="190"/>
    </location>
</feature>